<dbReference type="CDD" id="cd01989">
    <property type="entry name" value="USP_STK_Ubox_N"/>
    <property type="match status" value="1"/>
</dbReference>
<keyword evidence="8" id="KW-0418">Kinase</keyword>
<dbReference type="EC" id="2.3.2.27" evidence="4"/>
<dbReference type="Proteomes" id="UP000006729">
    <property type="component" value="Chromosome 14"/>
</dbReference>
<organism evidence="16 17">
    <name type="scientific">Populus trichocarpa</name>
    <name type="common">Western balsam poplar</name>
    <name type="synonym">Populus balsamifera subsp. trichocarpa</name>
    <dbReference type="NCBI Taxonomy" id="3694"/>
    <lineage>
        <taxon>Eukaryota</taxon>
        <taxon>Viridiplantae</taxon>
        <taxon>Streptophyta</taxon>
        <taxon>Embryophyta</taxon>
        <taxon>Tracheophyta</taxon>
        <taxon>Spermatophyta</taxon>
        <taxon>Magnoliopsida</taxon>
        <taxon>eudicotyledons</taxon>
        <taxon>Gunneridae</taxon>
        <taxon>Pentapetalae</taxon>
        <taxon>rosids</taxon>
        <taxon>fabids</taxon>
        <taxon>Malpighiales</taxon>
        <taxon>Salicaceae</taxon>
        <taxon>Saliceae</taxon>
        <taxon>Populus</taxon>
    </lineage>
</organism>
<evidence type="ECO:0000256" key="3">
    <source>
        <dbReference type="ARBA" id="ARBA00004906"/>
    </source>
</evidence>
<dbReference type="SUPFAM" id="SSF57850">
    <property type="entry name" value="RING/U-box"/>
    <property type="match status" value="1"/>
</dbReference>
<dbReference type="PROSITE" id="PS00108">
    <property type="entry name" value="PROTEIN_KINASE_ST"/>
    <property type="match status" value="1"/>
</dbReference>
<dbReference type="EMBL" id="CM009303">
    <property type="protein sequence ID" value="RQO99920.1"/>
    <property type="molecule type" value="Genomic_DNA"/>
</dbReference>
<feature type="domain" description="Protein kinase" evidence="14">
    <location>
        <begin position="494"/>
        <end position="762"/>
    </location>
</feature>
<dbReference type="InterPro" id="IPR013083">
    <property type="entry name" value="Znf_RING/FYVE/PHD"/>
</dbReference>
<dbReference type="GO" id="GO:0005524">
    <property type="term" value="F:ATP binding"/>
    <property type="evidence" value="ECO:0007669"/>
    <property type="project" value="UniProtKB-UniRule"/>
</dbReference>
<dbReference type="PROSITE" id="PS50011">
    <property type="entry name" value="PROTEIN_KINASE_DOM"/>
    <property type="match status" value="1"/>
</dbReference>
<evidence type="ECO:0000256" key="2">
    <source>
        <dbReference type="ARBA" id="ARBA00003861"/>
    </source>
</evidence>
<comment type="function">
    <text evidence="2">Functions as an E3 ubiquitin ligase.</text>
</comment>
<name>A0A3N7G1S0_POPTR</name>
<comment type="catalytic activity">
    <reaction evidence="1">
        <text>S-ubiquitinyl-[E2 ubiquitin-conjugating enzyme]-L-cysteine + [acceptor protein]-L-lysine = [E2 ubiquitin-conjugating enzyme]-L-cysteine + N(6)-ubiquitinyl-[acceptor protein]-L-lysine.</text>
        <dbReference type="EC" id="2.3.2.27"/>
    </reaction>
</comment>
<keyword evidence="10 11" id="KW-0067">ATP-binding</keyword>
<dbReference type="Gene3D" id="3.30.40.10">
    <property type="entry name" value="Zinc/RING finger domain, C3HC4 (zinc finger)"/>
    <property type="match status" value="1"/>
</dbReference>
<feature type="binding site" evidence="11">
    <location>
        <position position="521"/>
    </location>
    <ligand>
        <name>ATP</name>
        <dbReference type="ChEBI" id="CHEBI:30616"/>
    </ligand>
</feature>
<evidence type="ECO:0000256" key="12">
    <source>
        <dbReference type="SAM" id="Coils"/>
    </source>
</evidence>
<reference evidence="16 17" key="1">
    <citation type="journal article" date="2006" name="Science">
        <title>The genome of black cottonwood, Populus trichocarpa (Torr. &amp; Gray).</title>
        <authorList>
            <person name="Tuskan G.A."/>
            <person name="Difazio S."/>
            <person name="Jansson S."/>
            <person name="Bohlmann J."/>
            <person name="Grigoriev I."/>
            <person name="Hellsten U."/>
            <person name="Putnam N."/>
            <person name="Ralph S."/>
            <person name="Rombauts S."/>
            <person name="Salamov A."/>
            <person name="Schein J."/>
            <person name="Sterck L."/>
            <person name="Aerts A."/>
            <person name="Bhalerao R.R."/>
            <person name="Bhalerao R.P."/>
            <person name="Blaudez D."/>
            <person name="Boerjan W."/>
            <person name="Brun A."/>
            <person name="Brunner A."/>
            <person name="Busov V."/>
            <person name="Campbell M."/>
            <person name="Carlson J."/>
            <person name="Chalot M."/>
            <person name="Chapman J."/>
            <person name="Chen G.L."/>
            <person name="Cooper D."/>
            <person name="Coutinho P.M."/>
            <person name="Couturier J."/>
            <person name="Covert S."/>
            <person name="Cronk Q."/>
            <person name="Cunningham R."/>
            <person name="Davis J."/>
            <person name="Degroeve S."/>
            <person name="Dejardin A."/>
            <person name="Depamphilis C."/>
            <person name="Detter J."/>
            <person name="Dirks B."/>
            <person name="Dubchak I."/>
            <person name="Duplessis S."/>
            <person name="Ehlting J."/>
            <person name="Ellis B."/>
            <person name="Gendler K."/>
            <person name="Goodstein D."/>
            <person name="Gribskov M."/>
            <person name="Grimwood J."/>
            <person name="Groover A."/>
            <person name="Gunter L."/>
            <person name="Hamberger B."/>
            <person name="Heinze B."/>
            <person name="Helariutta Y."/>
            <person name="Henrissat B."/>
            <person name="Holligan D."/>
            <person name="Holt R."/>
            <person name="Huang W."/>
            <person name="Islam-Faridi N."/>
            <person name="Jones S."/>
            <person name="Jones-Rhoades M."/>
            <person name="Jorgensen R."/>
            <person name="Joshi C."/>
            <person name="Kangasjarvi J."/>
            <person name="Karlsson J."/>
            <person name="Kelleher C."/>
            <person name="Kirkpatrick R."/>
            <person name="Kirst M."/>
            <person name="Kohler A."/>
            <person name="Kalluri U."/>
            <person name="Larimer F."/>
            <person name="Leebens-Mack J."/>
            <person name="Leple J.C."/>
            <person name="Locascio P."/>
            <person name="Lou Y."/>
            <person name="Lucas S."/>
            <person name="Martin F."/>
            <person name="Montanini B."/>
            <person name="Napoli C."/>
            <person name="Nelson D.R."/>
            <person name="Nelson C."/>
            <person name="Nieminen K."/>
            <person name="Nilsson O."/>
            <person name="Pereda V."/>
            <person name="Peter G."/>
            <person name="Philippe R."/>
            <person name="Pilate G."/>
            <person name="Poliakov A."/>
            <person name="Razumovskaya J."/>
            <person name="Richardson P."/>
            <person name="Rinaldi C."/>
            <person name="Ritland K."/>
            <person name="Rouze P."/>
            <person name="Ryaboy D."/>
            <person name="Schmutz J."/>
            <person name="Schrader J."/>
            <person name="Segerman B."/>
            <person name="Shin H."/>
            <person name="Siddiqui A."/>
            <person name="Sterky F."/>
            <person name="Terry A."/>
            <person name="Tsai C.J."/>
            <person name="Uberbacher E."/>
            <person name="Unneberg P."/>
            <person name="Vahala J."/>
            <person name="Wall K."/>
            <person name="Wessler S."/>
            <person name="Yang G."/>
            <person name="Yin T."/>
            <person name="Douglas C."/>
            <person name="Marra M."/>
            <person name="Sandberg G."/>
            <person name="Van de Peer Y."/>
            <person name="Rokhsar D."/>
        </authorList>
    </citation>
    <scope>NUCLEOTIDE SEQUENCE [LARGE SCALE GENOMIC DNA]</scope>
    <source>
        <strain evidence="17">cv. Nisqually</strain>
    </source>
</reference>
<dbReference type="GO" id="GO:0061630">
    <property type="term" value="F:ubiquitin protein ligase activity"/>
    <property type="evidence" value="ECO:0007669"/>
    <property type="project" value="UniProtKB-EC"/>
</dbReference>
<dbReference type="InterPro" id="IPR001245">
    <property type="entry name" value="Ser-Thr/Tyr_kinase_cat_dom"/>
</dbReference>
<protein>
    <recommendedName>
        <fullName evidence="4">RING-type E3 ubiquitin transferase</fullName>
        <ecNumber evidence="4">2.3.2.27</ecNumber>
    </recommendedName>
</protein>
<keyword evidence="17" id="KW-1185">Reference proteome</keyword>
<evidence type="ECO:0000256" key="5">
    <source>
        <dbReference type="ARBA" id="ARBA00022527"/>
    </source>
</evidence>
<dbReference type="Gene3D" id="1.10.510.10">
    <property type="entry name" value="Transferase(Phosphotransferase) domain 1"/>
    <property type="match status" value="1"/>
</dbReference>
<dbReference type="SMART" id="SM00504">
    <property type="entry name" value="Ubox"/>
    <property type="match status" value="1"/>
</dbReference>
<dbReference type="PANTHER" id="PTHR45647">
    <property type="entry name" value="OS02G0152300 PROTEIN"/>
    <property type="match status" value="1"/>
</dbReference>
<keyword evidence="9" id="KW-0833">Ubl conjugation pathway</keyword>
<proteinExistence type="predicted"/>
<feature type="compositionally biased region" description="Low complexity" evidence="13">
    <location>
        <begin position="278"/>
        <end position="292"/>
    </location>
</feature>
<keyword evidence="6" id="KW-0808">Transferase</keyword>
<evidence type="ECO:0000313" key="17">
    <source>
        <dbReference type="Proteomes" id="UP000006729"/>
    </source>
</evidence>
<accession>A0A3N7G1S0</accession>
<evidence type="ECO:0000313" key="16">
    <source>
        <dbReference type="EMBL" id="RQO99920.1"/>
    </source>
</evidence>
<evidence type="ECO:0000256" key="6">
    <source>
        <dbReference type="ARBA" id="ARBA00022679"/>
    </source>
</evidence>
<comment type="pathway">
    <text evidence="3">Protein modification; protein ubiquitination.</text>
</comment>
<dbReference type="Gene3D" id="3.30.200.20">
    <property type="entry name" value="Phosphorylase Kinase, domain 1"/>
    <property type="match status" value="1"/>
</dbReference>
<dbReference type="CDD" id="cd16655">
    <property type="entry name" value="RING-Ubox_WDSUB1-like"/>
    <property type="match status" value="1"/>
</dbReference>
<evidence type="ECO:0000256" key="9">
    <source>
        <dbReference type="ARBA" id="ARBA00022786"/>
    </source>
</evidence>
<feature type="coiled-coil region" evidence="12">
    <location>
        <begin position="371"/>
        <end position="445"/>
    </location>
</feature>
<feature type="compositionally biased region" description="Polar residues" evidence="13">
    <location>
        <begin position="221"/>
        <end position="236"/>
    </location>
</feature>
<dbReference type="GO" id="GO:0016567">
    <property type="term" value="P:protein ubiquitination"/>
    <property type="evidence" value="ECO:0007669"/>
    <property type="project" value="UniProtKB-UniPathway"/>
</dbReference>
<gene>
    <name evidence="16" type="ORF">POPTR_014G084900</name>
</gene>
<dbReference type="InterPro" id="IPR011009">
    <property type="entry name" value="Kinase-like_dom_sf"/>
</dbReference>
<sequence length="848" mass="94676">MAMVGHVPVAKTQQASPLRLVEFRMPGKMASGREVVEETVARVIEVIEEKIFVAVGKSVKECKSMLFWALQKSGGKRICIIHVHQPAQMIPFMGTKFPASKLKEQEVRAYWEIERQEMLKMLGEYLFLCRKMGVRAEKLYVEMESIEKGILELISQHGIRKLVMGAAADKRYSKNMMDIKSKKAVSVCLQAPASCHIWFICKGHLIQTRKGALDGTDTDVRPSSQQKSPNTEAGQSNIMRSQSILFGQHHHVKLTNPAQDLFRKVRSLNVNGPGGRLTTPTSPDGGPSTPSRSDADGSSDQYDALSRSTSQNSVLSSRSSSGMANVALIPLLGIEGSEIGSELSTVPHQKVDLFQSSPPSVLDGSIEDPLYDQLEQAMAEAENSRFEASEEAVRCAKEERDVVEAIRKDHKSLLEKQIEESDEMVKELEQKIISAVGLLQNYKKERDHLHKGRDYALKEAEELRRNQTEASSTHMPRFFSDFSFSEIEEATHHFDPSRKIGEGGYGNIYKGVLRQTQVAVKMLDSNSMQGPAEFQQEVNVLSKMRHPNLITLVGACPEAWTLIYEYLPNGSLEDRLSCKDNSPPLSWQTRIRIATELCSVLIFLHSSKPHSIVHGDLKPANILLDENFVTKLSDFGICRLLDHKEGSSNNTTICRTDPKGTFVYMDPEFVSTGELSPKSDVYSFGIILLRLLTARQALGITKEVRYALDKGTLKTLLDPLAGDWPFVQAEMLAHMALRCCEMNRKNRPDLASEVWRVLEPMKASCGTSSFSQLGSEEHFQPPSYFTCPIFQEVMRDPHVAADGFTYEAEALKGWLDSGHDTSPMTNFKLAHCDLIPNRALRSAIQGQL</sequence>
<dbReference type="Pfam" id="PF07714">
    <property type="entry name" value="PK_Tyr_Ser-Thr"/>
    <property type="match status" value="1"/>
</dbReference>
<evidence type="ECO:0000256" key="1">
    <source>
        <dbReference type="ARBA" id="ARBA00000900"/>
    </source>
</evidence>
<dbReference type="InterPro" id="IPR003613">
    <property type="entry name" value="Ubox_domain"/>
</dbReference>
<feature type="compositionally biased region" description="Low complexity" evidence="13">
    <location>
        <begin position="306"/>
        <end position="320"/>
    </location>
</feature>
<dbReference type="InterPro" id="IPR017441">
    <property type="entry name" value="Protein_kinase_ATP_BS"/>
</dbReference>
<dbReference type="PANTHER" id="PTHR45647:SF100">
    <property type="entry name" value="U-BOX DOMAIN-CONTAINING PROTEIN 33"/>
    <property type="match status" value="1"/>
</dbReference>
<evidence type="ECO:0000259" key="15">
    <source>
        <dbReference type="PROSITE" id="PS51698"/>
    </source>
</evidence>
<dbReference type="PROSITE" id="PS00107">
    <property type="entry name" value="PROTEIN_KINASE_ATP"/>
    <property type="match status" value="1"/>
</dbReference>
<evidence type="ECO:0000256" key="7">
    <source>
        <dbReference type="ARBA" id="ARBA00022741"/>
    </source>
</evidence>
<dbReference type="Pfam" id="PF04564">
    <property type="entry name" value="U-box"/>
    <property type="match status" value="1"/>
</dbReference>
<dbReference type="Gene3D" id="3.40.50.620">
    <property type="entry name" value="HUPs"/>
    <property type="match status" value="1"/>
</dbReference>
<dbReference type="UniPathway" id="UPA00143"/>
<evidence type="ECO:0000256" key="8">
    <source>
        <dbReference type="ARBA" id="ARBA00022777"/>
    </source>
</evidence>
<keyword evidence="7 11" id="KW-0547">Nucleotide-binding</keyword>
<dbReference type="AlphaFoldDB" id="A0A3N7G1S0"/>
<evidence type="ECO:0000256" key="4">
    <source>
        <dbReference type="ARBA" id="ARBA00012483"/>
    </source>
</evidence>
<evidence type="ECO:0000256" key="10">
    <source>
        <dbReference type="ARBA" id="ARBA00022840"/>
    </source>
</evidence>
<keyword evidence="5" id="KW-0723">Serine/threonine-protein kinase</keyword>
<dbReference type="PROSITE" id="PS51698">
    <property type="entry name" value="U_BOX"/>
    <property type="match status" value="1"/>
</dbReference>
<feature type="region of interest" description="Disordered" evidence="13">
    <location>
        <begin position="213"/>
        <end position="236"/>
    </location>
</feature>
<dbReference type="GO" id="GO:0004674">
    <property type="term" value="F:protein serine/threonine kinase activity"/>
    <property type="evidence" value="ECO:0007669"/>
    <property type="project" value="UniProtKB-KW"/>
</dbReference>
<evidence type="ECO:0000256" key="13">
    <source>
        <dbReference type="SAM" id="MobiDB-lite"/>
    </source>
</evidence>
<dbReference type="InterPro" id="IPR008271">
    <property type="entry name" value="Ser/Thr_kinase_AS"/>
</dbReference>
<dbReference type="SUPFAM" id="SSF56112">
    <property type="entry name" value="Protein kinase-like (PK-like)"/>
    <property type="match status" value="1"/>
</dbReference>
<dbReference type="InterPro" id="IPR051348">
    <property type="entry name" value="U-box_ubiquitin_ligases"/>
</dbReference>
<dbReference type="InterPro" id="IPR000719">
    <property type="entry name" value="Prot_kinase_dom"/>
</dbReference>
<evidence type="ECO:0000256" key="11">
    <source>
        <dbReference type="PROSITE-ProRule" id="PRU10141"/>
    </source>
</evidence>
<dbReference type="InterPro" id="IPR014729">
    <property type="entry name" value="Rossmann-like_a/b/a_fold"/>
</dbReference>
<dbReference type="SMART" id="SM00220">
    <property type="entry name" value="S_TKc"/>
    <property type="match status" value="1"/>
</dbReference>
<feature type="domain" description="U-box" evidence="15">
    <location>
        <begin position="780"/>
        <end position="848"/>
    </location>
</feature>
<evidence type="ECO:0000259" key="14">
    <source>
        <dbReference type="PROSITE" id="PS50011"/>
    </source>
</evidence>
<feature type="region of interest" description="Disordered" evidence="13">
    <location>
        <begin position="268"/>
        <end position="320"/>
    </location>
</feature>
<dbReference type="CDD" id="cd14066">
    <property type="entry name" value="STKc_IRAK"/>
    <property type="match status" value="1"/>
</dbReference>
<dbReference type="SUPFAM" id="SSF52402">
    <property type="entry name" value="Adenine nucleotide alpha hydrolases-like"/>
    <property type="match status" value="1"/>
</dbReference>
<keyword evidence="12" id="KW-0175">Coiled coil</keyword>
<dbReference type="FunFam" id="3.30.200.20:FF:000039">
    <property type="entry name" value="receptor-like protein kinase FERONIA"/>
    <property type="match status" value="1"/>
</dbReference>